<name>H2EIH5_MALDO</name>
<reference evidence="2" key="1">
    <citation type="submission" date="2011-10" db="EMBL/GenBank/DDBJ databases">
        <title>Characterization and isolation of differentially expressed bud sport genes in apple by suppression subtractive hybridization.</title>
        <authorList>
            <person name="Song Y."/>
        </authorList>
    </citation>
    <scope>NUCLEOTIDE SEQUENCE</scope>
</reference>
<evidence type="ECO:0000313" key="2">
    <source>
        <dbReference type="EMBL" id="AEX97097.1"/>
    </source>
</evidence>
<organism evidence="2">
    <name type="scientific">Malus domestica</name>
    <name type="common">Apple</name>
    <name type="synonym">Pyrus malus</name>
    <dbReference type="NCBI Taxonomy" id="3750"/>
    <lineage>
        <taxon>Eukaryota</taxon>
        <taxon>Viridiplantae</taxon>
        <taxon>Streptophyta</taxon>
        <taxon>Embryophyta</taxon>
        <taxon>Tracheophyta</taxon>
        <taxon>Spermatophyta</taxon>
        <taxon>Magnoliopsida</taxon>
        <taxon>eudicotyledons</taxon>
        <taxon>Gunneridae</taxon>
        <taxon>Pentapetalae</taxon>
        <taxon>rosids</taxon>
        <taxon>fabids</taxon>
        <taxon>Rosales</taxon>
        <taxon>Rosaceae</taxon>
        <taxon>Amygdaloideae</taxon>
        <taxon>Maleae</taxon>
        <taxon>Malus</taxon>
    </lineage>
</organism>
<dbReference type="AlphaFoldDB" id="H2EIH5"/>
<feature type="region of interest" description="Disordered" evidence="1">
    <location>
        <begin position="144"/>
        <end position="169"/>
    </location>
</feature>
<dbReference type="EMBL" id="JN941579">
    <property type="protein sequence ID" value="AEX97097.1"/>
    <property type="molecule type" value="mRNA"/>
</dbReference>
<evidence type="ECO:0000256" key="1">
    <source>
        <dbReference type="SAM" id="MobiDB-lite"/>
    </source>
</evidence>
<feature type="non-terminal residue" evidence="2">
    <location>
        <position position="169"/>
    </location>
</feature>
<protein>
    <submittedName>
        <fullName evidence="2">Magnesium transporter</fullName>
    </submittedName>
</protein>
<feature type="non-terminal residue" evidence="2">
    <location>
        <position position="1"/>
    </location>
</feature>
<proteinExistence type="evidence at transcript level"/>
<sequence>NSVAVLSLARRRRRYGGNVSYRQVGSPTSRKFVHFLFGRERRHGSRSSTIRHGRQGSYRNFNGNCWGSLEFRWRSSKQRQPPASISQKGQPCDHYQLHTQCYGKGPRCRRPRNAFGGIFCPDRWYTKQAIHVEGVCRRHGGFHQHNVGRQTEPSPANGGHVDNSNPRCE</sequence>
<accession>H2EIH5</accession>
<gene>
    <name evidence="2" type="primary">MT</name>
</gene>